<evidence type="ECO:0000256" key="1">
    <source>
        <dbReference type="SAM" id="SignalP"/>
    </source>
</evidence>
<keyword evidence="3" id="KW-1185">Reference proteome</keyword>
<feature type="signal peptide" evidence="1">
    <location>
        <begin position="1"/>
        <end position="24"/>
    </location>
</feature>
<accession>A0ABS5IA84</accession>
<protein>
    <recommendedName>
        <fullName evidence="4">DUF2388 domain-containing protein</fullName>
    </recommendedName>
</protein>
<name>A0ABS5IA84_9PROT</name>
<gene>
    <name evidence="2" type="ORF">KEC16_06265</name>
</gene>
<comment type="caution">
    <text evidence="2">The sequence shown here is derived from an EMBL/GenBank/DDBJ whole genome shotgun (WGS) entry which is preliminary data.</text>
</comment>
<sequence>MTRWTFPWGVAALFASTLLTPALAADPAANSAATAAAKSAAIEGARMRLSTRPSPSGTAALIEAQEALRRYQQAPMDKKTEAQAILDAAIARLHMESEAPPARP</sequence>
<dbReference type="Proteomes" id="UP000680714">
    <property type="component" value="Unassembled WGS sequence"/>
</dbReference>
<reference evidence="2 3" key="1">
    <citation type="submission" date="2021-04" db="EMBL/GenBank/DDBJ databases">
        <title>Magnetospirillum sulfuroxidans sp. nov., a facultative chemolithoautotrophic sulfur-oxidizing alphaproteobacterium isolated from freshwater sediment and proposals for Paramagetospirillum gen. nov., and Magnetospirillaceae fam. nov.</title>
        <authorList>
            <person name="Koziaeva V."/>
            <person name="Geelhoed J.S."/>
            <person name="Sorokin D.Y."/>
            <person name="Grouzdev D.S."/>
        </authorList>
    </citation>
    <scope>NUCLEOTIDE SEQUENCE [LARGE SCALE GENOMIC DNA]</scope>
    <source>
        <strain evidence="2 3">J10</strain>
    </source>
</reference>
<evidence type="ECO:0008006" key="4">
    <source>
        <dbReference type="Google" id="ProtNLM"/>
    </source>
</evidence>
<dbReference type="EMBL" id="JAGTUF010000004">
    <property type="protein sequence ID" value="MBR9971310.1"/>
    <property type="molecule type" value="Genomic_DNA"/>
</dbReference>
<evidence type="ECO:0000313" key="3">
    <source>
        <dbReference type="Proteomes" id="UP000680714"/>
    </source>
</evidence>
<keyword evidence="1" id="KW-0732">Signal</keyword>
<proteinExistence type="predicted"/>
<evidence type="ECO:0000313" key="2">
    <source>
        <dbReference type="EMBL" id="MBR9971310.1"/>
    </source>
</evidence>
<organism evidence="2 3">
    <name type="scientific">Magnetospirillum sulfuroxidans</name>
    <dbReference type="NCBI Taxonomy" id="611300"/>
    <lineage>
        <taxon>Bacteria</taxon>
        <taxon>Pseudomonadati</taxon>
        <taxon>Pseudomonadota</taxon>
        <taxon>Alphaproteobacteria</taxon>
        <taxon>Rhodospirillales</taxon>
        <taxon>Rhodospirillaceae</taxon>
        <taxon>Magnetospirillum</taxon>
    </lineage>
</organism>
<dbReference type="RefSeq" id="WP_211546965.1">
    <property type="nucleotide sequence ID" value="NZ_JAGTUF010000004.1"/>
</dbReference>
<feature type="chain" id="PRO_5047448162" description="DUF2388 domain-containing protein" evidence="1">
    <location>
        <begin position="25"/>
        <end position="104"/>
    </location>
</feature>